<dbReference type="EC" id="2.1.1.72" evidence="2 8"/>
<evidence type="ECO:0000256" key="8">
    <source>
        <dbReference type="RuleBase" id="RU361257"/>
    </source>
</evidence>
<evidence type="ECO:0000256" key="4">
    <source>
        <dbReference type="ARBA" id="ARBA00022679"/>
    </source>
</evidence>
<dbReference type="REBASE" id="249487">
    <property type="entry name" value="M.Tac31271ORF1443P"/>
</dbReference>
<dbReference type="PANTHER" id="PTHR30481">
    <property type="entry name" value="DNA ADENINE METHYLASE"/>
    <property type="match status" value="1"/>
</dbReference>
<evidence type="ECO:0000256" key="6">
    <source>
        <dbReference type="ARBA" id="ARBA00047942"/>
    </source>
</evidence>
<feature type="binding site" evidence="7">
    <location>
        <position position="67"/>
    </location>
    <ligand>
        <name>S-adenosyl-L-methionine</name>
        <dbReference type="ChEBI" id="CHEBI:59789"/>
    </ligand>
</feature>
<sequence>MPTVLEKNNCKEKLKVHPIVKWAGGKRQIISVIKENLPTQFNRYFEPFIGGGAVFFEIQPENAYISDTNEELINLYLVVKNNPEELITDLHKHKNSKEYFLKIRNADRDDNYKEWSNIQKASRFIYLNRTCFNGLYRVNSKGQFNVPFGNYSNPKIVDEKNILNCSEILQSTEIRCANFTEILEHIKKGDFVYFDPPYLPLNKSSNFTSYTKEGFDIGMQFRLKAVCDELDKKGVKFLLSNSDTEVINGLYASYNIKKVFASRNINSNSNGRGKITEVLIRNY</sequence>
<keyword evidence="5 8" id="KW-0949">S-adenosyl-L-methionine</keyword>
<feature type="binding site" evidence="7">
    <location>
        <position position="26"/>
    </location>
    <ligand>
        <name>S-adenosyl-L-methionine</name>
        <dbReference type="ChEBI" id="CHEBI:59789"/>
    </ligand>
</feature>
<dbReference type="GO" id="GO:0032259">
    <property type="term" value="P:methylation"/>
    <property type="evidence" value="ECO:0007669"/>
    <property type="project" value="UniProtKB-KW"/>
</dbReference>
<feature type="binding site" evidence="7">
    <location>
        <position position="195"/>
    </location>
    <ligand>
        <name>S-adenosyl-L-methionine</name>
        <dbReference type="ChEBI" id="CHEBI:59789"/>
    </ligand>
</feature>
<organism evidence="9 10">
    <name type="scientific">Thermodesulfobium acidiphilum</name>
    <dbReference type="NCBI Taxonomy" id="1794699"/>
    <lineage>
        <taxon>Bacteria</taxon>
        <taxon>Pseudomonadati</taxon>
        <taxon>Thermodesulfobiota</taxon>
        <taxon>Thermodesulfobiia</taxon>
        <taxon>Thermodesulfobiales</taxon>
        <taxon>Thermodesulfobiaceae</taxon>
        <taxon>Thermodesulfobium</taxon>
    </lineage>
</organism>
<dbReference type="InterPro" id="IPR002052">
    <property type="entry name" value="DNA_methylase_N6_adenine_CS"/>
</dbReference>
<gene>
    <name evidence="9" type="ORF">TDSAC_1443</name>
</gene>
<evidence type="ECO:0000313" key="9">
    <source>
        <dbReference type="EMBL" id="AWB10783.1"/>
    </source>
</evidence>
<dbReference type="PANTHER" id="PTHR30481:SF3">
    <property type="entry name" value="DNA ADENINE METHYLASE"/>
    <property type="match status" value="1"/>
</dbReference>
<dbReference type="InterPro" id="IPR012327">
    <property type="entry name" value="MeTrfase_D12"/>
</dbReference>
<evidence type="ECO:0000256" key="5">
    <source>
        <dbReference type="ARBA" id="ARBA00022691"/>
    </source>
</evidence>
<dbReference type="InterPro" id="IPR029063">
    <property type="entry name" value="SAM-dependent_MTases_sf"/>
</dbReference>
<evidence type="ECO:0000256" key="2">
    <source>
        <dbReference type="ARBA" id="ARBA00011900"/>
    </source>
</evidence>
<dbReference type="GO" id="GO:1904047">
    <property type="term" value="F:S-adenosyl-L-methionine binding"/>
    <property type="evidence" value="ECO:0007669"/>
    <property type="project" value="TreeGrafter"/>
</dbReference>
<proteinExistence type="inferred from homology"/>
<evidence type="ECO:0000313" key="10">
    <source>
        <dbReference type="Proteomes" id="UP000244792"/>
    </source>
</evidence>
<dbReference type="RefSeq" id="WP_108309562.1">
    <property type="nucleotide sequence ID" value="NZ_CP020921.1"/>
</dbReference>
<dbReference type="GO" id="GO:0043565">
    <property type="term" value="F:sequence-specific DNA binding"/>
    <property type="evidence" value="ECO:0007669"/>
    <property type="project" value="TreeGrafter"/>
</dbReference>
<dbReference type="AlphaFoldDB" id="A0A2R4W1V3"/>
<name>A0A2R4W1V3_THEAF</name>
<evidence type="ECO:0000256" key="1">
    <source>
        <dbReference type="ARBA" id="ARBA00006594"/>
    </source>
</evidence>
<dbReference type="GO" id="GO:0009307">
    <property type="term" value="P:DNA restriction-modification system"/>
    <property type="evidence" value="ECO:0007669"/>
    <property type="project" value="InterPro"/>
</dbReference>
<comment type="catalytic activity">
    <reaction evidence="6 8">
        <text>a 2'-deoxyadenosine in DNA + S-adenosyl-L-methionine = an N(6)-methyl-2'-deoxyadenosine in DNA + S-adenosyl-L-homocysteine + H(+)</text>
        <dbReference type="Rhea" id="RHEA:15197"/>
        <dbReference type="Rhea" id="RHEA-COMP:12418"/>
        <dbReference type="Rhea" id="RHEA-COMP:12419"/>
        <dbReference type="ChEBI" id="CHEBI:15378"/>
        <dbReference type="ChEBI" id="CHEBI:57856"/>
        <dbReference type="ChEBI" id="CHEBI:59789"/>
        <dbReference type="ChEBI" id="CHEBI:90615"/>
        <dbReference type="ChEBI" id="CHEBI:90616"/>
        <dbReference type="EC" id="2.1.1.72"/>
    </reaction>
</comment>
<dbReference type="InterPro" id="IPR012263">
    <property type="entry name" value="M_m6A_EcoRV"/>
</dbReference>
<dbReference type="PROSITE" id="PS00092">
    <property type="entry name" value="N6_MTASE"/>
    <property type="match status" value="1"/>
</dbReference>
<keyword evidence="3 8" id="KW-0489">Methyltransferase</keyword>
<accession>A0A2R4W1V3</accession>
<evidence type="ECO:0000256" key="3">
    <source>
        <dbReference type="ARBA" id="ARBA00022603"/>
    </source>
</evidence>
<dbReference type="SUPFAM" id="SSF53335">
    <property type="entry name" value="S-adenosyl-L-methionine-dependent methyltransferases"/>
    <property type="match status" value="1"/>
</dbReference>
<dbReference type="InterPro" id="IPR023095">
    <property type="entry name" value="Ade_MeTrfase_dom_2"/>
</dbReference>
<dbReference type="NCBIfam" id="TIGR00571">
    <property type="entry name" value="dam"/>
    <property type="match status" value="1"/>
</dbReference>
<dbReference type="Pfam" id="PF02086">
    <property type="entry name" value="MethyltransfD12"/>
    <property type="match status" value="1"/>
</dbReference>
<reference evidence="9 10" key="1">
    <citation type="submission" date="2017-04" db="EMBL/GenBank/DDBJ databases">
        <title>Genomic insights into metabolism of Thermodesulfobium acidiphilum.</title>
        <authorList>
            <person name="Toshchakov S.V."/>
            <person name="Frolov E.N."/>
            <person name="Kublanov I.V."/>
            <person name="Samarov N.I."/>
            <person name="Novikov A."/>
            <person name="Lebedinsky A.V."/>
            <person name="Bonch-Osmolovskaya E.A."/>
            <person name="Chernyh N.A."/>
        </authorList>
    </citation>
    <scope>NUCLEOTIDE SEQUENCE [LARGE SCALE GENOMIC DNA]</scope>
    <source>
        <strain evidence="9 10">3127-1</strain>
    </source>
</reference>
<dbReference type="EMBL" id="CP020921">
    <property type="protein sequence ID" value="AWB10783.1"/>
    <property type="molecule type" value="Genomic_DNA"/>
</dbReference>
<keyword evidence="10" id="KW-1185">Reference proteome</keyword>
<protein>
    <recommendedName>
        <fullName evidence="2 8">Site-specific DNA-methyltransferase (adenine-specific)</fullName>
        <ecNumber evidence="2 8">2.1.1.72</ecNumber>
    </recommendedName>
</protein>
<dbReference type="Gene3D" id="3.40.50.150">
    <property type="entry name" value="Vaccinia Virus protein VP39"/>
    <property type="match status" value="1"/>
</dbReference>
<keyword evidence="4 8" id="KW-0808">Transferase</keyword>
<dbReference type="Proteomes" id="UP000244792">
    <property type="component" value="Chromosome"/>
</dbReference>
<dbReference type="Gene3D" id="1.10.1020.10">
    <property type="entry name" value="Adenine-specific Methyltransferase, Domain 2"/>
    <property type="match status" value="1"/>
</dbReference>
<comment type="similarity">
    <text evidence="1 8">Belongs to the N(4)/N(6)-methyltransferase family.</text>
</comment>
<dbReference type="GO" id="GO:0009007">
    <property type="term" value="F:site-specific DNA-methyltransferase (adenine-specific) activity"/>
    <property type="evidence" value="ECO:0007669"/>
    <property type="project" value="UniProtKB-UniRule"/>
</dbReference>
<feature type="binding site" evidence="7">
    <location>
        <position position="22"/>
    </location>
    <ligand>
        <name>S-adenosyl-L-methionine</name>
        <dbReference type="ChEBI" id="CHEBI:59789"/>
    </ligand>
</feature>
<dbReference type="GO" id="GO:0006298">
    <property type="term" value="P:mismatch repair"/>
    <property type="evidence" value="ECO:0007669"/>
    <property type="project" value="TreeGrafter"/>
</dbReference>
<dbReference type="KEGG" id="taci:TDSAC_1443"/>
<dbReference type="PRINTS" id="PR00505">
    <property type="entry name" value="D12N6MTFRASE"/>
</dbReference>
<evidence type="ECO:0000256" key="7">
    <source>
        <dbReference type="PIRSR" id="PIRSR000398-1"/>
    </source>
</evidence>
<dbReference type="PIRSF" id="PIRSF000398">
    <property type="entry name" value="M_m6A_EcoRV"/>
    <property type="match status" value="1"/>
</dbReference>
<dbReference type="OrthoDB" id="9805629at2"/>